<protein>
    <submittedName>
        <fullName evidence="7">Radical SAM domain-containing protein</fullName>
    </submittedName>
</protein>
<dbReference type="AlphaFoldDB" id="A0A0F3GTI7"/>
<keyword evidence="4" id="KW-0408">Iron</keyword>
<dbReference type="Gene3D" id="3.20.20.70">
    <property type="entry name" value="Aldolase class I"/>
    <property type="match status" value="1"/>
</dbReference>
<dbReference type="GO" id="GO:0046872">
    <property type="term" value="F:metal ion binding"/>
    <property type="evidence" value="ECO:0007669"/>
    <property type="project" value="UniProtKB-KW"/>
</dbReference>
<organism evidence="7 8">
    <name type="scientific">Candidatus Magnetobacterium bavaricum</name>
    <dbReference type="NCBI Taxonomy" id="29290"/>
    <lineage>
        <taxon>Bacteria</taxon>
        <taxon>Pseudomonadati</taxon>
        <taxon>Nitrospirota</taxon>
        <taxon>Thermodesulfovibrionia</taxon>
        <taxon>Thermodesulfovibrionales</taxon>
        <taxon>Candidatus Magnetobacteriaceae</taxon>
        <taxon>Candidatus Magnetobacterium</taxon>
    </lineage>
</organism>
<comment type="cofactor">
    <cofactor evidence="1">
        <name>[4Fe-4S] cluster</name>
        <dbReference type="ChEBI" id="CHEBI:49883"/>
    </cofactor>
</comment>
<evidence type="ECO:0000313" key="8">
    <source>
        <dbReference type="Proteomes" id="UP000033423"/>
    </source>
</evidence>
<dbReference type="PROSITE" id="PS51918">
    <property type="entry name" value="RADICAL_SAM"/>
    <property type="match status" value="1"/>
</dbReference>
<proteinExistence type="predicted"/>
<dbReference type="SFLD" id="SFLDS00029">
    <property type="entry name" value="Radical_SAM"/>
    <property type="match status" value="1"/>
</dbReference>
<feature type="domain" description="Radical SAM core" evidence="6">
    <location>
        <begin position="357"/>
        <end position="568"/>
    </location>
</feature>
<sequence>MKQLTDIKIAAAIVLDKGVSDETRLRLNGFYSELSCYFHAESLCFFYYDGDDLNARRTLLKAAILEDYHQSFTYLLWVRGIDNASLSSLRRMVSAAQSGDVLSPVSTQTSSSAATVIVSPFDVILADAAAIRDLACKYTEDAWFTAADGKMSPEEALCINLKALGHKVHSITLTTNEDDYVRPFKFSSGVQYLPAFHLRATKTMTVHTEMAIITKTAALIKDILKKKAIAIYGAGTVATSLLPLLGETVRLVVDKNLAGNQLMGLNIAPTEALKTHNHDIDSIVITPLGREADIRKYLQELLGDQYDDHKIIGLDSYRDTTDGSVKKTSVLSNTETEAPYVASFRAPAANLKKTRQRNITKRGVLYVGYLCNVRCVFCYYAYTPAKDWHSLQECKKDAHQYRTVYGNECVDITGGEPTVYPHIFELLDYCKEIELTPTLITNMQALAKKEKALKFKEYGVYDFLCSIHALGDTYDDLTKVKGSWKNVMTALENLHAIDMKWRANCTMTAVNRHQLRTIAELVYDAGGRVINFINYNPFGEWSTKMDIDFQSRHFEITPYLKEALDYCDSVGLEANVRYLPFCIMKGHENKCYNYPQLSYDIHEWDYCSWFCVDTRNISYHVPKYIRSIFKSEDEYHLYIANKVKRDGFCQSDRCMFCSVGFICDGFTNQYASRFGTDEMQPYQGKIITDPAWFIRNQDKVVDE</sequence>
<name>A0A0F3GTI7_9BACT</name>
<dbReference type="CDD" id="cd01335">
    <property type="entry name" value="Radical_SAM"/>
    <property type="match status" value="1"/>
</dbReference>
<keyword evidence="5" id="KW-0411">Iron-sulfur</keyword>
<dbReference type="InterPro" id="IPR013785">
    <property type="entry name" value="Aldolase_TIM"/>
</dbReference>
<evidence type="ECO:0000313" key="7">
    <source>
        <dbReference type="EMBL" id="KJU85157.1"/>
    </source>
</evidence>
<dbReference type="PANTHER" id="PTHR11228">
    <property type="entry name" value="RADICAL SAM DOMAIN PROTEIN"/>
    <property type="match status" value="1"/>
</dbReference>
<dbReference type="GO" id="GO:0003824">
    <property type="term" value="F:catalytic activity"/>
    <property type="evidence" value="ECO:0007669"/>
    <property type="project" value="InterPro"/>
</dbReference>
<dbReference type="PATRIC" id="fig|29290.4.peg.3533"/>
<dbReference type="GO" id="GO:0051536">
    <property type="term" value="F:iron-sulfur cluster binding"/>
    <property type="evidence" value="ECO:0007669"/>
    <property type="project" value="UniProtKB-KW"/>
</dbReference>
<evidence type="ECO:0000259" key="6">
    <source>
        <dbReference type="PROSITE" id="PS51918"/>
    </source>
</evidence>
<accession>A0A0F3GTI7</accession>
<dbReference type="PANTHER" id="PTHR11228:SF7">
    <property type="entry name" value="PQQA PEPTIDE CYCLASE"/>
    <property type="match status" value="1"/>
</dbReference>
<evidence type="ECO:0000256" key="5">
    <source>
        <dbReference type="ARBA" id="ARBA00023014"/>
    </source>
</evidence>
<reference evidence="7 8" key="1">
    <citation type="submission" date="2015-02" db="EMBL/GenBank/DDBJ databases">
        <title>Single-cell genomics of uncultivated deep-branching MTB reveals a conserved set of magnetosome genes.</title>
        <authorList>
            <person name="Kolinko S."/>
            <person name="Richter M."/>
            <person name="Glockner F.O."/>
            <person name="Brachmann A."/>
            <person name="Schuler D."/>
        </authorList>
    </citation>
    <scope>NUCLEOTIDE SEQUENCE [LARGE SCALE GENOMIC DNA]</scope>
    <source>
        <strain evidence="7">TM-1</strain>
    </source>
</reference>
<dbReference type="Pfam" id="PF04055">
    <property type="entry name" value="Radical_SAM"/>
    <property type="match status" value="1"/>
</dbReference>
<evidence type="ECO:0000256" key="2">
    <source>
        <dbReference type="ARBA" id="ARBA00022691"/>
    </source>
</evidence>
<dbReference type="SFLD" id="SFLDG01067">
    <property type="entry name" value="SPASM/twitch_domain_containing"/>
    <property type="match status" value="1"/>
</dbReference>
<dbReference type="InterPro" id="IPR007197">
    <property type="entry name" value="rSAM"/>
</dbReference>
<keyword evidence="2" id="KW-0949">S-adenosyl-L-methionine</keyword>
<dbReference type="InterPro" id="IPR050377">
    <property type="entry name" value="Radical_SAM_PqqE_MftC-like"/>
</dbReference>
<dbReference type="InterPro" id="IPR058240">
    <property type="entry name" value="rSAM_sf"/>
</dbReference>
<keyword evidence="8" id="KW-1185">Reference proteome</keyword>
<dbReference type="Proteomes" id="UP000033423">
    <property type="component" value="Unassembled WGS sequence"/>
</dbReference>
<evidence type="ECO:0000256" key="4">
    <source>
        <dbReference type="ARBA" id="ARBA00023004"/>
    </source>
</evidence>
<evidence type="ECO:0000256" key="1">
    <source>
        <dbReference type="ARBA" id="ARBA00001966"/>
    </source>
</evidence>
<keyword evidence="3" id="KW-0479">Metal-binding</keyword>
<gene>
    <name evidence="7" type="ORF">MBAV_002655</name>
</gene>
<dbReference type="SUPFAM" id="SSF102114">
    <property type="entry name" value="Radical SAM enzymes"/>
    <property type="match status" value="1"/>
</dbReference>
<comment type="caution">
    <text evidence="7">The sequence shown here is derived from an EMBL/GenBank/DDBJ whole genome shotgun (WGS) entry which is preliminary data.</text>
</comment>
<dbReference type="EMBL" id="LACI01001140">
    <property type="protein sequence ID" value="KJU85157.1"/>
    <property type="molecule type" value="Genomic_DNA"/>
</dbReference>
<evidence type="ECO:0000256" key="3">
    <source>
        <dbReference type="ARBA" id="ARBA00022723"/>
    </source>
</evidence>